<evidence type="ECO:0000313" key="4">
    <source>
        <dbReference type="Proteomes" id="UP000663923"/>
    </source>
</evidence>
<dbReference type="Proteomes" id="UP000663923">
    <property type="component" value="Chromosome"/>
</dbReference>
<keyword evidence="2" id="KW-0408">Iron</keyword>
<keyword evidence="4" id="KW-1185">Reference proteome</keyword>
<organism evidence="3 4">
    <name type="scientific">Parasphingorhabdus cellanae</name>
    <dbReference type="NCBI Taxonomy" id="2806553"/>
    <lineage>
        <taxon>Bacteria</taxon>
        <taxon>Pseudomonadati</taxon>
        <taxon>Pseudomonadota</taxon>
        <taxon>Alphaproteobacteria</taxon>
        <taxon>Sphingomonadales</taxon>
        <taxon>Sphingomonadaceae</taxon>
        <taxon>Parasphingorhabdus</taxon>
    </lineage>
</organism>
<dbReference type="PANTHER" id="PTHR28657">
    <property type="entry name" value="INDOLEAMINE 2,3-DIOXYGENASE"/>
    <property type="match status" value="1"/>
</dbReference>
<accession>A0ABX7TA83</accession>
<keyword evidence="1" id="KW-0479">Metal-binding</keyword>
<reference evidence="3 4" key="1">
    <citation type="submission" date="2021-03" db="EMBL/GenBank/DDBJ databases">
        <title>Complete genome of Parasphingorhabdus_sp.JHSY0214.</title>
        <authorList>
            <person name="Yoo J.H."/>
            <person name="Bae J.W."/>
        </authorList>
    </citation>
    <scope>NUCLEOTIDE SEQUENCE [LARGE SCALE GENOMIC DNA]</scope>
    <source>
        <strain evidence="3 4">JHSY0214</strain>
    </source>
</reference>
<gene>
    <name evidence="3" type="ORF">J4G78_13540</name>
</gene>
<evidence type="ECO:0000313" key="3">
    <source>
        <dbReference type="EMBL" id="QTD57862.1"/>
    </source>
</evidence>
<name>A0ABX7TA83_9SPHN</name>
<dbReference type="EMBL" id="CP071794">
    <property type="protein sequence ID" value="QTD57862.1"/>
    <property type="molecule type" value="Genomic_DNA"/>
</dbReference>
<dbReference type="InterPro" id="IPR037217">
    <property type="entry name" value="Trp/Indoleamine_2_3_dOase-like"/>
</dbReference>
<proteinExistence type="predicted"/>
<dbReference type="Gene3D" id="1.20.58.480">
    <property type="match status" value="1"/>
</dbReference>
<protein>
    <submittedName>
        <fullName evidence="3">Indoleamine 2,3-dioxygenase</fullName>
    </submittedName>
</protein>
<dbReference type="Pfam" id="PF01231">
    <property type="entry name" value="IDO"/>
    <property type="match status" value="1"/>
</dbReference>
<sequence length="418" mass="46735">MAILTPIDKHLAPNLRYYCVLSNNSKDHDVAAFNLTDYDICKERGFLSSFDPEKIALPQDLAIICQAAMALPKTIPSGSVRRHIEDLPRLDLADFCASASLGERRVAMVHYSFLVQAYIWGEPEPPRHLPQCLAVPIWQLGQSIGQPPLLTYSSYVLDNWARLDPEGPIDLSNIHMLQPFLGGQDEAWFILIHVAIEARAGEMLAAIPALVQACRNEDVDTLETGLSAMSAVWDDMNDIFSRMPDRCDPYIYFHRVRPWIHGWKDNPALAGGLIYEGVEETAGQPQIFRGQTGSQSSIVPSMDAFLGVDHAGDPLRTYLDELHIYRPPEHRKFIDDIRANSVLRPFIQSVGSSMLAGLYNECVENLTRFRTRHLEYAASYINKQSKGGVGNTSDVGTGGTPFMKYLKKHRDEAAAHML</sequence>
<dbReference type="InterPro" id="IPR000898">
    <property type="entry name" value="Indolamine_dOase"/>
</dbReference>
<evidence type="ECO:0000256" key="1">
    <source>
        <dbReference type="ARBA" id="ARBA00022723"/>
    </source>
</evidence>
<dbReference type="SUPFAM" id="SSF140959">
    <property type="entry name" value="Indolic compounds 2,3-dioxygenase-like"/>
    <property type="match status" value="1"/>
</dbReference>
<evidence type="ECO:0000256" key="2">
    <source>
        <dbReference type="ARBA" id="ARBA00023004"/>
    </source>
</evidence>
<dbReference type="PANTHER" id="PTHR28657:SF5">
    <property type="entry name" value="INDOLEAMINE 2,3-DIOXYGENASE"/>
    <property type="match status" value="1"/>
</dbReference>